<evidence type="ECO:0000313" key="2">
    <source>
        <dbReference type="Proteomes" id="UP000005277"/>
    </source>
</evidence>
<accession>F0H134</accession>
<keyword evidence="2" id="KW-1185">Reference proteome</keyword>
<dbReference type="EMBL" id="AEXN01000027">
    <property type="protein sequence ID" value="EGC83770.1"/>
    <property type="molecule type" value="Genomic_DNA"/>
</dbReference>
<protein>
    <submittedName>
        <fullName evidence="1">Uncharacterized protein</fullName>
    </submittedName>
</protein>
<evidence type="ECO:0000313" key="1">
    <source>
        <dbReference type="EMBL" id="EGC83770.1"/>
    </source>
</evidence>
<comment type="caution">
    <text evidence="1">The sequence shown here is derived from an EMBL/GenBank/DDBJ whole genome shotgun (WGS) entry which is preliminary data.</text>
</comment>
<organism evidence="1 2">
    <name type="scientific">Anaerococcus hydrogenalis ACS-025-V-Sch4</name>
    <dbReference type="NCBI Taxonomy" id="879306"/>
    <lineage>
        <taxon>Bacteria</taxon>
        <taxon>Bacillati</taxon>
        <taxon>Bacillota</taxon>
        <taxon>Tissierellia</taxon>
        <taxon>Tissierellales</taxon>
        <taxon>Peptoniphilaceae</taxon>
        <taxon>Anaerococcus</taxon>
    </lineage>
</organism>
<proteinExistence type="predicted"/>
<dbReference type="Proteomes" id="UP000005277">
    <property type="component" value="Unassembled WGS sequence"/>
</dbReference>
<sequence>MSNNKPQSLTYKINKKSKKFIFNHLIKLFHSKIPFSNKKLIKY</sequence>
<reference evidence="1 2" key="1">
    <citation type="submission" date="2011-01" db="EMBL/GenBank/DDBJ databases">
        <authorList>
            <person name="Durkin A.S."/>
            <person name="Madupu R."/>
            <person name="Torralba M."/>
            <person name="Gillis M."/>
            <person name="Methe B."/>
            <person name="Sutton G."/>
            <person name="Nelson K.E."/>
        </authorList>
    </citation>
    <scope>NUCLEOTIDE SEQUENCE [LARGE SCALE GENOMIC DNA]</scope>
    <source>
        <strain evidence="1 2">ACS-025-V-Sch4</strain>
    </source>
</reference>
<name>F0H134_9FIRM</name>
<dbReference type="AlphaFoldDB" id="F0H134"/>
<gene>
    <name evidence="1" type="ORF">HMPREF9246_1914</name>
</gene>